<dbReference type="GO" id="GO:0016755">
    <property type="term" value="F:aminoacyltransferase activity"/>
    <property type="evidence" value="ECO:0007669"/>
    <property type="project" value="InterPro"/>
</dbReference>
<evidence type="ECO:0000256" key="4">
    <source>
        <dbReference type="ARBA" id="ARBA00022984"/>
    </source>
</evidence>
<dbReference type="SUPFAM" id="SSF55729">
    <property type="entry name" value="Acyl-CoA N-acyltransferases (Nat)"/>
    <property type="match status" value="2"/>
</dbReference>
<dbReference type="InterPro" id="IPR003447">
    <property type="entry name" value="FEMABX"/>
</dbReference>
<reference evidence="8 9" key="1">
    <citation type="submission" date="2020-05" db="EMBL/GenBank/DDBJ databases">
        <title>Draft genome sequence of Desulfovibrio psychrotolerans JS1T.</title>
        <authorList>
            <person name="Ueno A."/>
            <person name="Tamazawa S."/>
            <person name="Tamamura S."/>
            <person name="Murakami T."/>
            <person name="Kiyama T."/>
            <person name="Inomata H."/>
            <person name="Amano Y."/>
            <person name="Miyakawa K."/>
            <person name="Tamaki H."/>
            <person name="Naganuma T."/>
            <person name="Kaneko K."/>
        </authorList>
    </citation>
    <scope>NUCLEOTIDE SEQUENCE [LARGE SCALE GENOMIC DNA]</scope>
    <source>
        <strain evidence="8 9">JS1</strain>
    </source>
</reference>
<dbReference type="Gene3D" id="3.40.630.30">
    <property type="match status" value="1"/>
</dbReference>
<keyword evidence="5" id="KW-0012">Acyltransferase</keyword>
<keyword evidence="9" id="KW-1185">Reference proteome</keyword>
<evidence type="ECO:0000256" key="6">
    <source>
        <dbReference type="ARBA" id="ARBA00023316"/>
    </source>
</evidence>
<evidence type="ECO:0000256" key="5">
    <source>
        <dbReference type="ARBA" id="ARBA00023315"/>
    </source>
</evidence>
<dbReference type="GO" id="GO:0071555">
    <property type="term" value="P:cell wall organization"/>
    <property type="evidence" value="ECO:0007669"/>
    <property type="project" value="UniProtKB-KW"/>
</dbReference>
<evidence type="ECO:0000259" key="7">
    <source>
        <dbReference type="Pfam" id="PF13480"/>
    </source>
</evidence>
<dbReference type="EMBL" id="BLVP01000008">
    <property type="protein sequence ID" value="GFM37294.1"/>
    <property type="molecule type" value="Genomic_DNA"/>
</dbReference>
<dbReference type="InterPro" id="IPR017469">
    <property type="entry name" value="PEP-CTERM_FemAB-rel"/>
</dbReference>
<dbReference type="PROSITE" id="PS51191">
    <property type="entry name" value="FEMABX"/>
    <property type="match status" value="1"/>
</dbReference>
<evidence type="ECO:0000256" key="1">
    <source>
        <dbReference type="ARBA" id="ARBA00009943"/>
    </source>
</evidence>
<dbReference type="PANTHER" id="PTHR36174:SF1">
    <property type="entry name" value="LIPID II:GLYCINE GLYCYLTRANSFERASE"/>
    <property type="match status" value="1"/>
</dbReference>
<dbReference type="PANTHER" id="PTHR36174">
    <property type="entry name" value="LIPID II:GLYCINE GLYCYLTRANSFERASE"/>
    <property type="match status" value="1"/>
</dbReference>
<dbReference type="NCBIfam" id="TIGR03019">
    <property type="entry name" value="pepcterm_femAB"/>
    <property type="match status" value="1"/>
</dbReference>
<dbReference type="Proteomes" id="UP000503820">
    <property type="component" value="Unassembled WGS sequence"/>
</dbReference>
<protein>
    <recommendedName>
        <fullName evidence="7">BioF2-like acetyltransferase domain-containing protein</fullName>
    </recommendedName>
</protein>
<sequence length="351" mass="39280">MARGMCAASVADLASGHDAEEWDRFVDACADAVNYHRSRWLALVVRVFGHAVYPLWVRDGEGSVRGVLPLVHVRSMVFGSSLNSLPFFNYGGLLAHDAQARGALLDKARELLVHTRAGFVELRNMGWRMDGLPASTHKVTMRLALPGTADALWNGFSAKVRNQIRKAEKVGLEFRSGGPELLAAFYDVFAKNMRDLGTPVYSRKLFEAVLDMFADESRVFSVWHGNACIAGGVGVWHRGVFEIPWASSLREFNSLCPNNLLYWGMLRHACELGCTVFDFGRSTPDKGTYRFKKQWGAEPVQLYWHYLLAEGARLPGVNPDNPKYDLPIRIWKRLPVSVATFMGPHIVRCIP</sequence>
<gene>
    <name evidence="8" type="ORF">DSM19430T_19780</name>
</gene>
<comment type="caution">
    <text evidence="8">The sequence shown here is derived from an EMBL/GenBank/DDBJ whole genome shotgun (WGS) entry which is preliminary data.</text>
</comment>
<dbReference type="InterPro" id="IPR038740">
    <property type="entry name" value="BioF2-like_GNAT_dom"/>
</dbReference>
<keyword evidence="2" id="KW-0808">Transferase</keyword>
<dbReference type="GO" id="GO:0009252">
    <property type="term" value="P:peptidoglycan biosynthetic process"/>
    <property type="evidence" value="ECO:0007669"/>
    <property type="project" value="UniProtKB-KW"/>
</dbReference>
<evidence type="ECO:0000256" key="2">
    <source>
        <dbReference type="ARBA" id="ARBA00022679"/>
    </source>
</evidence>
<evidence type="ECO:0000313" key="9">
    <source>
        <dbReference type="Proteomes" id="UP000503820"/>
    </source>
</evidence>
<keyword evidence="4" id="KW-0573">Peptidoglycan synthesis</keyword>
<keyword evidence="3" id="KW-0133">Cell shape</keyword>
<keyword evidence="6" id="KW-0961">Cell wall biogenesis/degradation</keyword>
<dbReference type="AlphaFoldDB" id="A0A7J0BWD8"/>
<proteinExistence type="inferred from homology"/>
<feature type="domain" description="BioF2-like acetyltransferase" evidence="7">
    <location>
        <begin position="158"/>
        <end position="293"/>
    </location>
</feature>
<organism evidence="8 9">
    <name type="scientific">Desulfovibrio psychrotolerans</name>
    <dbReference type="NCBI Taxonomy" id="415242"/>
    <lineage>
        <taxon>Bacteria</taxon>
        <taxon>Pseudomonadati</taxon>
        <taxon>Thermodesulfobacteriota</taxon>
        <taxon>Desulfovibrionia</taxon>
        <taxon>Desulfovibrionales</taxon>
        <taxon>Desulfovibrionaceae</taxon>
        <taxon>Desulfovibrio</taxon>
    </lineage>
</organism>
<dbReference type="InterPro" id="IPR016181">
    <property type="entry name" value="Acyl_CoA_acyltransferase"/>
</dbReference>
<dbReference type="GO" id="GO:0008360">
    <property type="term" value="P:regulation of cell shape"/>
    <property type="evidence" value="ECO:0007669"/>
    <property type="project" value="UniProtKB-KW"/>
</dbReference>
<evidence type="ECO:0000256" key="3">
    <source>
        <dbReference type="ARBA" id="ARBA00022960"/>
    </source>
</evidence>
<dbReference type="Pfam" id="PF13480">
    <property type="entry name" value="Acetyltransf_6"/>
    <property type="match status" value="1"/>
</dbReference>
<accession>A0A7J0BWD8</accession>
<evidence type="ECO:0000313" key="8">
    <source>
        <dbReference type="EMBL" id="GFM37294.1"/>
    </source>
</evidence>
<name>A0A7J0BWD8_9BACT</name>
<comment type="similarity">
    <text evidence="1">Belongs to the FemABX family.</text>
</comment>
<dbReference type="InterPro" id="IPR050644">
    <property type="entry name" value="PG_Glycine_Bridge_Synth"/>
</dbReference>